<dbReference type="InterPro" id="IPR013320">
    <property type="entry name" value="ConA-like_dom_sf"/>
</dbReference>
<dbReference type="EMBL" id="MT142912">
    <property type="protein sequence ID" value="QJA90432.1"/>
    <property type="molecule type" value="Genomic_DNA"/>
</dbReference>
<sequence>MSVLFDDASSEYLDRAGAVVNAPSFTVACWANSNDTTVAQALFNIAQTGSTGNHYLLWLAGNVAGDPLRFAAIPDNGIFAAASTTNGYTANTWRHCCAIEGYNGDAASRRVILDGNWANSGTNETLTVPGGMNRTAVGRFDRGSSYIYMSGSIAEIAVWNLALLQGEVEALGIGRAHPLAIRPANLVLWLPMKDVTDLRSIIGDYTFTAYNTPASAEHIGLGYPGGLGYVQYTPAAAGGSAVPAIMRYYRNRRVA</sequence>
<gene>
    <name evidence="1" type="ORF">MM415B02376_0006</name>
</gene>
<reference evidence="1" key="1">
    <citation type="submission" date="2020-03" db="EMBL/GenBank/DDBJ databases">
        <title>The deep terrestrial virosphere.</title>
        <authorList>
            <person name="Holmfeldt K."/>
            <person name="Nilsson E."/>
            <person name="Simone D."/>
            <person name="Lopez-Fernandez M."/>
            <person name="Wu X."/>
            <person name="de Brujin I."/>
            <person name="Lundin D."/>
            <person name="Andersson A."/>
            <person name="Bertilsson S."/>
            <person name="Dopson M."/>
        </authorList>
    </citation>
    <scope>NUCLEOTIDE SEQUENCE</scope>
    <source>
        <strain evidence="1">MM415B02376</strain>
    </source>
</reference>
<proteinExistence type="predicted"/>
<protein>
    <submittedName>
        <fullName evidence="1">Putative lectin/glucanase superfamily protein</fullName>
    </submittedName>
</protein>
<dbReference type="GO" id="GO:0030246">
    <property type="term" value="F:carbohydrate binding"/>
    <property type="evidence" value="ECO:0007669"/>
    <property type="project" value="UniProtKB-KW"/>
</dbReference>
<accession>A0A6M3L9I2</accession>
<dbReference type="AlphaFoldDB" id="A0A6M3L9I2"/>
<evidence type="ECO:0000313" key="1">
    <source>
        <dbReference type="EMBL" id="QJA90432.1"/>
    </source>
</evidence>
<dbReference type="Gene3D" id="2.60.120.200">
    <property type="match status" value="1"/>
</dbReference>
<name>A0A6M3L9I2_9ZZZZ</name>
<dbReference type="SUPFAM" id="SSF49899">
    <property type="entry name" value="Concanavalin A-like lectins/glucanases"/>
    <property type="match status" value="1"/>
</dbReference>
<organism evidence="1">
    <name type="scientific">viral metagenome</name>
    <dbReference type="NCBI Taxonomy" id="1070528"/>
    <lineage>
        <taxon>unclassified sequences</taxon>
        <taxon>metagenomes</taxon>
        <taxon>organismal metagenomes</taxon>
    </lineage>
</organism>
<keyword evidence="1" id="KW-0430">Lectin</keyword>
<dbReference type="Pfam" id="PF13385">
    <property type="entry name" value="Laminin_G_3"/>
    <property type="match status" value="1"/>
</dbReference>